<evidence type="ECO:0000313" key="7">
    <source>
        <dbReference type="Proteomes" id="UP000596074"/>
    </source>
</evidence>
<dbReference type="EMBL" id="CP046056">
    <property type="protein sequence ID" value="QQD23738.1"/>
    <property type="molecule type" value="Genomic_DNA"/>
</dbReference>
<dbReference type="CDD" id="cd02910">
    <property type="entry name" value="cupin_Yhhw_N"/>
    <property type="match status" value="1"/>
</dbReference>
<dbReference type="KEGG" id="vcw:GJQ55_04235"/>
<dbReference type="GO" id="GO:0046872">
    <property type="term" value="F:metal ion binding"/>
    <property type="evidence" value="ECO:0007669"/>
    <property type="project" value="UniProtKB-KW"/>
</dbReference>
<dbReference type="InterPro" id="IPR041602">
    <property type="entry name" value="Quercetinase_C"/>
</dbReference>
<dbReference type="Pfam" id="PF02678">
    <property type="entry name" value="Pirin"/>
    <property type="match status" value="1"/>
</dbReference>
<reference evidence="6 7" key="1">
    <citation type="submission" date="2019-11" db="EMBL/GenBank/DDBJ databases">
        <title>Venatorbacter sp. nov. a predator of Campylobacter and other Gram-negative bacteria.</title>
        <authorList>
            <person name="Saeedi A."/>
            <person name="Cummings N.J."/>
            <person name="Connerton I.F."/>
            <person name="Connerton P.L."/>
        </authorList>
    </citation>
    <scope>NUCLEOTIDE SEQUENCE [LARGE SCALE GENOMIC DNA]</scope>
    <source>
        <strain evidence="6">XL5</strain>
    </source>
</reference>
<dbReference type="SUPFAM" id="SSF51182">
    <property type="entry name" value="RmlC-like cupins"/>
    <property type="match status" value="1"/>
</dbReference>
<sequence length="232" mass="25803">MMILRAAQDRGRAHFGWLKSAHTFSFGEYYDPRFMGVSALRVINDDRVEPGAGFGTHGHSNMEIISFVLDGTIAHRDSMGNVAHLPAGEFQLMSAGRGVTHSEFNPSERDGLHFLQIWIQPNEKNTEPGYQQKRFERTQAIQPVITPDGRDGTLKIRQDARLLHIRLHSEAAEQPLDAQRTYYVHCIRGPLSLSAGEQTLVLQDGDGVAIKDEAALRAVSSDEAEALLFDLP</sequence>
<evidence type="ECO:0000256" key="2">
    <source>
        <dbReference type="PIRSR" id="PIRSR006232-1"/>
    </source>
</evidence>
<keyword evidence="2" id="KW-0408">Iron</keyword>
<evidence type="ECO:0000259" key="4">
    <source>
        <dbReference type="Pfam" id="PF02678"/>
    </source>
</evidence>
<name>A0A9X7UXB0_9GAMM</name>
<proteinExistence type="inferred from homology"/>
<feature type="binding site" evidence="2">
    <location>
        <position position="57"/>
    </location>
    <ligand>
        <name>Fe cation</name>
        <dbReference type="ChEBI" id="CHEBI:24875"/>
    </ligand>
</feature>
<evidence type="ECO:0000313" key="6">
    <source>
        <dbReference type="EMBL" id="QQD23738.1"/>
    </source>
</evidence>
<evidence type="ECO:0000256" key="3">
    <source>
        <dbReference type="RuleBase" id="RU003457"/>
    </source>
</evidence>
<comment type="similarity">
    <text evidence="1 3">Belongs to the pirin family.</text>
</comment>
<organism evidence="6 7">
    <name type="scientific">Venatoribacter cucullus</name>
    <dbReference type="NCBI Taxonomy" id="2661630"/>
    <lineage>
        <taxon>Bacteria</taxon>
        <taxon>Pseudomonadati</taxon>
        <taxon>Pseudomonadota</taxon>
        <taxon>Gammaproteobacteria</taxon>
        <taxon>Oceanospirillales</taxon>
        <taxon>Oceanospirillaceae</taxon>
        <taxon>Venatoribacter</taxon>
    </lineage>
</organism>
<keyword evidence="7" id="KW-1185">Reference proteome</keyword>
<feature type="domain" description="Quercetin 2,3-dioxygenase C-terminal cupin" evidence="5">
    <location>
        <begin position="144"/>
        <end position="231"/>
    </location>
</feature>
<dbReference type="Gene3D" id="2.60.120.10">
    <property type="entry name" value="Jelly Rolls"/>
    <property type="match status" value="2"/>
</dbReference>
<dbReference type="Pfam" id="PF17954">
    <property type="entry name" value="Pirin_C_2"/>
    <property type="match status" value="1"/>
</dbReference>
<dbReference type="InterPro" id="IPR012093">
    <property type="entry name" value="Pirin"/>
</dbReference>
<feature type="binding site" evidence="2">
    <location>
        <position position="59"/>
    </location>
    <ligand>
        <name>Fe cation</name>
        <dbReference type="ChEBI" id="CHEBI:24875"/>
    </ligand>
</feature>
<dbReference type="AlphaFoldDB" id="A0A9X7UXB0"/>
<dbReference type="Proteomes" id="UP000596074">
    <property type="component" value="Chromosome"/>
</dbReference>
<dbReference type="RefSeq" id="WP_228346277.1">
    <property type="nucleotide sequence ID" value="NZ_CP046056.1"/>
</dbReference>
<accession>A0A9X7UXB0</accession>
<feature type="domain" description="Pirin N-terminal" evidence="4">
    <location>
        <begin position="11"/>
        <end position="119"/>
    </location>
</feature>
<feature type="binding site" evidence="2">
    <location>
        <position position="101"/>
    </location>
    <ligand>
        <name>Fe cation</name>
        <dbReference type="ChEBI" id="CHEBI:24875"/>
    </ligand>
</feature>
<dbReference type="PANTHER" id="PTHR43212">
    <property type="entry name" value="QUERCETIN 2,3-DIOXYGENASE"/>
    <property type="match status" value="1"/>
</dbReference>
<feature type="binding site" evidence="2">
    <location>
        <position position="103"/>
    </location>
    <ligand>
        <name>Fe cation</name>
        <dbReference type="ChEBI" id="CHEBI:24875"/>
    </ligand>
</feature>
<dbReference type="InterPro" id="IPR003829">
    <property type="entry name" value="Pirin_N_dom"/>
</dbReference>
<keyword evidence="2" id="KW-0479">Metal-binding</keyword>
<gene>
    <name evidence="6" type="ORF">GJQ55_04235</name>
</gene>
<dbReference type="PIRSF" id="PIRSF006232">
    <property type="entry name" value="Pirin"/>
    <property type="match status" value="1"/>
</dbReference>
<dbReference type="InterPro" id="IPR011051">
    <property type="entry name" value="RmlC_Cupin_sf"/>
</dbReference>
<evidence type="ECO:0000259" key="5">
    <source>
        <dbReference type="Pfam" id="PF17954"/>
    </source>
</evidence>
<dbReference type="PANTHER" id="PTHR43212:SF3">
    <property type="entry name" value="QUERCETIN 2,3-DIOXYGENASE"/>
    <property type="match status" value="1"/>
</dbReference>
<protein>
    <submittedName>
        <fullName evidence="6">Pirin family protein</fullName>
    </submittedName>
</protein>
<comment type="cofactor">
    <cofactor evidence="2">
        <name>Fe cation</name>
        <dbReference type="ChEBI" id="CHEBI:24875"/>
    </cofactor>
    <text evidence="2">Binds 1 Fe cation per subunit.</text>
</comment>
<dbReference type="InterPro" id="IPR014710">
    <property type="entry name" value="RmlC-like_jellyroll"/>
</dbReference>
<evidence type="ECO:0000256" key="1">
    <source>
        <dbReference type="ARBA" id="ARBA00008416"/>
    </source>
</evidence>